<dbReference type="VEuPathDB" id="FungiDB:F503_01868"/>
<dbReference type="InterPro" id="IPR047545">
    <property type="entry name" value="BRcat_RBR_RNF216"/>
</dbReference>
<feature type="region of interest" description="Disordered" evidence="8">
    <location>
        <begin position="411"/>
        <end position="462"/>
    </location>
</feature>
<reference evidence="10 11" key="1">
    <citation type="journal article" date="2013" name="BMC Genomics">
        <title>The genome and transcriptome of the pine saprophyte Ophiostoma piceae, and a comparison with the bark beetle-associated pine pathogen Grosmannia clavigera.</title>
        <authorList>
            <person name="Haridas S."/>
            <person name="Wang Y."/>
            <person name="Lim L."/>
            <person name="Massoumi Alamouti S."/>
            <person name="Jackman S."/>
            <person name="Docking R."/>
            <person name="Robertson G."/>
            <person name="Birol I."/>
            <person name="Bohlmann J."/>
            <person name="Breuil C."/>
        </authorList>
    </citation>
    <scope>NUCLEOTIDE SEQUENCE [LARGE SCALE GENOMIC DNA]</scope>
    <source>
        <strain evidence="10 11">UAMH 11346</strain>
    </source>
</reference>
<dbReference type="HOGENOM" id="CLU_009961_2_1_1"/>
<dbReference type="Pfam" id="PF26200">
    <property type="entry name" value="Rcat_RNF216"/>
    <property type="match status" value="1"/>
</dbReference>
<evidence type="ECO:0000313" key="10">
    <source>
        <dbReference type="EMBL" id="EPE03610.1"/>
    </source>
</evidence>
<evidence type="ECO:0000259" key="9">
    <source>
        <dbReference type="PROSITE" id="PS51873"/>
    </source>
</evidence>
<dbReference type="Gene3D" id="1.20.120.1750">
    <property type="match status" value="1"/>
</dbReference>
<keyword evidence="11" id="KW-1185">Reference proteome</keyword>
<keyword evidence="7" id="KW-0862">Zinc</keyword>
<dbReference type="STRING" id="1262450.S3CSH1"/>
<proteinExistence type="predicted"/>
<keyword evidence="5" id="KW-0863">Zinc-finger</keyword>
<protein>
    <submittedName>
        <fullName evidence="10">Ring finger protein</fullName>
    </submittedName>
</protein>
<dbReference type="eggNOG" id="KOG1812">
    <property type="taxonomic scope" value="Eukaryota"/>
</dbReference>
<dbReference type="PANTHER" id="PTHR22770">
    <property type="entry name" value="UBIQUITIN CONJUGATING ENZYME 7 INTERACTING PROTEIN-RELATED"/>
    <property type="match status" value="1"/>
</dbReference>
<dbReference type="InterPro" id="IPR044066">
    <property type="entry name" value="TRIAD_supradom"/>
</dbReference>
<keyword evidence="2" id="KW-0808">Transferase</keyword>
<name>S3CSH1_OPHP1</name>
<evidence type="ECO:0000256" key="2">
    <source>
        <dbReference type="ARBA" id="ARBA00022679"/>
    </source>
</evidence>
<keyword evidence="6" id="KW-0833">Ubl conjugation pathway</keyword>
<feature type="domain" description="RING-type" evidence="9">
    <location>
        <begin position="177"/>
        <end position="402"/>
    </location>
</feature>
<dbReference type="InterPro" id="IPR047544">
    <property type="entry name" value="RING-HC_RBR_RNF216"/>
</dbReference>
<dbReference type="CDD" id="cd20339">
    <property type="entry name" value="BRcat_RBR_RNF216"/>
    <property type="match status" value="1"/>
</dbReference>
<dbReference type="EMBL" id="KE148166">
    <property type="protein sequence ID" value="EPE03610.1"/>
    <property type="molecule type" value="Genomic_DNA"/>
</dbReference>
<accession>S3CSH1</accession>
<evidence type="ECO:0000256" key="3">
    <source>
        <dbReference type="ARBA" id="ARBA00022723"/>
    </source>
</evidence>
<dbReference type="OrthoDB" id="10009520at2759"/>
<evidence type="ECO:0000256" key="4">
    <source>
        <dbReference type="ARBA" id="ARBA00022737"/>
    </source>
</evidence>
<dbReference type="GO" id="GO:0008270">
    <property type="term" value="F:zinc ion binding"/>
    <property type="evidence" value="ECO:0007669"/>
    <property type="project" value="UniProtKB-KW"/>
</dbReference>
<dbReference type="SUPFAM" id="SSF57850">
    <property type="entry name" value="RING/U-box"/>
    <property type="match status" value="1"/>
</dbReference>
<evidence type="ECO:0000256" key="1">
    <source>
        <dbReference type="ARBA" id="ARBA00004906"/>
    </source>
</evidence>
<evidence type="ECO:0000256" key="7">
    <source>
        <dbReference type="ARBA" id="ARBA00022833"/>
    </source>
</evidence>
<dbReference type="AlphaFoldDB" id="S3CSH1"/>
<sequence>MRAPAVRLRIHPDADDADTLEDNADVEDSAAAREARAVAAFSTDARVAFAANKEYIKEASILLRQAYIKVPQKYIATFLPKHKNCLLPALLAFETMITTEQLPYKEKVRGTVVIKEYTPSQLPDTIRTAKPGIIKNVLQEYELALRLRDVRRFWRTVADRRVLDEAANYAQAERDGAIQECECCCADMPINRMVHCDNAQATHFFCKDCARRMAETQVGLFKYHLTCMSMDSCEAGFSHDQRRLFLSKKTTRALEHIEQDHVLRVAGLEGLERCPFCPFAAEYPPVEVNKEFACQNPGCEAVTCRLCQKDTHIPKTCEEAERERGDQPSARLLVEEAMSMAMIRSCNKCTTPFIKEHGCNKMTCTNAGCGNVQCYVCHMSCDYSHFDDTTRGGKKGNCPLFESAEKRHEEEVQAAEARAREEVAKKNPGLDMSTLQFDLSDKVLDDERRRRNDDQAHIVGRA</sequence>
<dbReference type="InterPro" id="IPR051628">
    <property type="entry name" value="LUBAC_E3_Ligases"/>
</dbReference>
<dbReference type="Proteomes" id="UP000016923">
    <property type="component" value="Unassembled WGS sequence"/>
</dbReference>
<comment type="pathway">
    <text evidence="1">Protein modification; protein ubiquitination.</text>
</comment>
<feature type="compositionally biased region" description="Basic and acidic residues" evidence="8">
    <location>
        <begin position="439"/>
        <end position="456"/>
    </location>
</feature>
<dbReference type="CDD" id="cd16630">
    <property type="entry name" value="RING-HC_RBR_RNF216"/>
    <property type="match status" value="1"/>
</dbReference>
<dbReference type="InterPro" id="IPR047546">
    <property type="entry name" value="Rcat_RBR_RNF216"/>
</dbReference>
<dbReference type="PANTHER" id="PTHR22770:SF47">
    <property type="entry name" value="E3 UBIQUITIN-PROTEIN LIGASE RNF216"/>
    <property type="match status" value="1"/>
</dbReference>
<organism evidence="10 11">
    <name type="scientific">Ophiostoma piceae (strain UAMH 11346)</name>
    <name type="common">Sap stain fungus</name>
    <dbReference type="NCBI Taxonomy" id="1262450"/>
    <lineage>
        <taxon>Eukaryota</taxon>
        <taxon>Fungi</taxon>
        <taxon>Dikarya</taxon>
        <taxon>Ascomycota</taxon>
        <taxon>Pezizomycotina</taxon>
        <taxon>Sordariomycetes</taxon>
        <taxon>Sordariomycetidae</taxon>
        <taxon>Ophiostomatales</taxon>
        <taxon>Ophiostomataceae</taxon>
        <taxon>Ophiostoma</taxon>
    </lineage>
</organism>
<keyword evidence="4" id="KW-0677">Repeat</keyword>
<dbReference type="OMA" id="MANFRND"/>
<dbReference type="CDD" id="cd20353">
    <property type="entry name" value="Rcat_RBR_RNF216"/>
    <property type="match status" value="1"/>
</dbReference>
<dbReference type="GO" id="GO:0016740">
    <property type="term" value="F:transferase activity"/>
    <property type="evidence" value="ECO:0007669"/>
    <property type="project" value="UniProtKB-KW"/>
</dbReference>
<gene>
    <name evidence="10" type="ORF">F503_01868</name>
</gene>
<keyword evidence="3" id="KW-0479">Metal-binding</keyword>
<evidence type="ECO:0000256" key="6">
    <source>
        <dbReference type="ARBA" id="ARBA00022786"/>
    </source>
</evidence>
<evidence type="ECO:0000313" key="11">
    <source>
        <dbReference type="Proteomes" id="UP000016923"/>
    </source>
</evidence>
<dbReference type="PROSITE" id="PS51873">
    <property type="entry name" value="TRIAD"/>
    <property type="match status" value="1"/>
</dbReference>
<evidence type="ECO:0000256" key="5">
    <source>
        <dbReference type="ARBA" id="ARBA00022771"/>
    </source>
</evidence>
<feature type="compositionally biased region" description="Basic and acidic residues" evidence="8">
    <location>
        <begin position="411"/>
        <end position="425"/>
    </location>
</feature>
<evidence type="ECO:0000256" key="8">
    <source>
        <dbReference type="SAM" id="MobiDB-lite"/>
    </source>
</evidence>